<comment type="caution">
    <text evidence="1">The sequence shown here is derived from an EMBL/GenBank/DDBJ whole genome shotgun (WGS) entry which is preliminary data.</text>
</comment>
<name>A0AAD5V0D4_9APHY</name>
<sequence>MLESSPDLCSMIKEVTFNDSMSKAKRGGPPIGGGLSRHMLPQLAKRLQMVDTVTFQYMSYFDMQSPFRFLALMKRVRRIQYHRCRGVFINVMRLIQAFPLLDSIAFVESGFAVGEPGCMKKVNLPQLSSLSIVGCSFEQDKMRSWFRSVNTSEHWSSIFVDVLHGYYVEETNRLLQSAGSGLRSLGIKFPDCGPDPQVPAYRFKGRRLIAYGDQGTRFGSPCVPATRQAVMERLVLHHNTGIRHLGIHNLDIPEVSTLFDKLAATKQIRILTIRNPSAAIAETAIEDYNALDERLCSPAWDQLEELRIQCQGKRDLDAVMKTMHQAFPLLSARDKLCVMNAPNSPSGYTSPCHYALFYS</sequence>
<proteinExistence type="predicted"/>
<evidence type="ECO:0000313" key="1">
    <source>
        <dbReference type="EMBL" id="KAJ3481202.1"/>
    </source>
</evidence>
<gene>
    <name evidence="1" type="ORF">NLI96_g7820</name>
</gene>
<reference evidence="1" key="1">
    <citation type="submission" date="2022-07" db="EMBL/GenBank/DDBJ databases">
        <title>Genome Sequence of Physisporinus lineatus.</title>
        <authorList>
            <person name="Buettner E."/>
        </authorList>
    </citation>
    <scope>NUCLEOTIDE SEQUENCE</scope>
    <source>
        <strain evidence="1">VT162</strain>
    </source>
</reference>
<keyword evidence="2" id="KW-1185">Reference proteome</keyword>
<dbReference type="AlphaFoldDB" id="A0AAD5V0D4"/>
<organism evidence="1 2">
    <name type="scientific">Meripilus lineatus</name>
    <dbReference type="NCBI Taxonomy" id="2056292"/>
    <lineage>
        <taxon>Eukaryota</taxon>
        <taxon>Fungi</taxon>
        <taxon>Dikarya</taxon>
        <taxon>Basidiomycota</taxon>
        <taxon>Agaricomycotina</taxon>
        <taxon>Agaricomycetes</taxon>
        <taxon>Polyporales</taxon>
        <taxon>Meripilaceae</taxon>
        <taxon>Meripilus</taxon>
    </lineage>
</organism>
<accession>A0AAD5V0D4</accession>
<dbReference type="EMBL" id="JANAWD010000334">
    <property type="protein sequence ID" value="KAJ3481202.1"/>
    <property type="molecule type" value="Genomic_DNA"/>
</dbReference>
<dbReference type="Proteomes" id="UP001212997">
    <property type="component" value="Unassembled WGS sequence"/>
</dbReference>
<protein>
    <submittedName>
        <fullName evidence="1">Uncharacterized protein</fullName>
    </submittedName>
</protein>
<evidence type="ECO:0000313" key="2">
    <source>
        <dbReference type="Proteomes" id="UP001212997"/>
    </source>
</evidence>